<dbReference type="PANTHER" id="PTHR14167:SF54">
    <property type="entry name" value="VINEXIN"/>
    <property type="match status" value="1"/>
</dbReference>
<dbReference type="Pfam" id="PF14604">
    <property type="entry name" value="SH3_9"/>
    <property type="match status" value="1"/>
</dbReference>
<evidence type="ECO:0000313" key="6">
    <source>
        <dbReference type="Proteomes" id="UP000228934"/>
    </source>
</evidence>
<feature type="domain" description="SH3" evidence="4">
    <location>
        <begin position="52"/>
        <end position="113"/>
    </location>
</feature>
<dbReference type="SUPFAM" id="SSF50044">
    <property type="entry name" value="SH3-domain"/>
    <property type="match status" value="1"/>
</dbReference>
<organism evidence="5 6">
    <name type="scientific">Aquarana catesbeiana</name>
    <name type="common">American bullfrog</name>
    <name type="synonym">Rana catesbeiana</name>
    <dbReference type="NCBI Taxonomy" id="8400"/>
    <lineage>
        <taxon>Eukaryota</taxon>
        <taxon>Metazoa</taxon>
        <taxon>Chordata</taxon>
        <taxon>Craniata</taxon>
        <taxon>Vertebrata</taxon>
        <taxon>Euteleostomi</taxon>
        <taxon>Amphibia</taxon>
        <taxon>Batrachia</taxon>
        <taxon>Anura</taxon>
        <taxon>Neobatrachia</taxon>
        <taxon>Ranoidea</taxon>
        <taxon>Ranidae</taxon>
        <taxon>Aquarana</taxon>
    </lineage>
</organism>
<dbReference type="Proteomes" id="UP000228934">
    <property type="component" value="Unassembled WGS sequence"/>
</dbReference>
<dbReference type="InterPro" id="IPR050384">
    <property type="entry name" value="Endophilin_SH3RF"/>
</dbReference>
<proteinExistence type="predicted"/>
<evidence type="ECO:0000256" key="3">
    <source>
        <dbReference type="PROSITE-ProRule" id="PRU00192"/>
    </source>
</evidence>
<dbReference type="FunFam" id="2.30.30.40:FF:000001">
    <property type="entry name" value="Sorbin and SH3 domain-containing protein 1 isoform 2"/>
    <property type="match status" value="1"/>
</dbReference>
<reference evidence="6" key="1">
    <citation type="journal article" date="2017" name="Nat. Commun.">
        <title>The North American bullfrog draft genome provides insight into hormonal regulation of long noncoding RNA.</title>
        <authorList>
            <person name="Hammond S.A."/>
            <person name="Warren R.L."/>
            <person name="Vandervalk B.P."/>
            <person name="Kucuk E."/>
            <person name="Khan H."/>
            <person name="Gibb E.A."/>
            <person name="Pandoh P."/>
            <person name="Kirk H."/>
            <person name="Zhao Y."/>
            <person name="Jones M."/>
            <person name="Mungall A.J."/>
            <person name="Coope R."/>
            <person name="Pleasance S."/>
            <person name="Moore R.A."/>
            <person name="Holt R.A."/>
            <person name="Round J.M."/>
            <person name="Ohora S."/>
            <person name="Walle B.V."/>
            <person name="Veldhoen N."/>
            <person name="Helbing C.C."/>
            <person name="Birol I."/>
        </authorList>
    </citation>
    <scope>NUCLEOTIDE SEQUENCE [LARGE SCALE GENOMIC DNA]</scope>
</reference>
<dbReference type="PRINTS" id="PR00452">
    <property type="entry name" value="SH3DOMAIN"/>
</dbReference>
<dbReference type="OrthoDB" id="73680at2759"/>
<keyword evidence="1 3" id="KW-0728">SH3 domain</keyword>
<dbReference type="Gene3D" id="2.30.30.40">
    <property type="entry name" value="SH3 Domains"/>
    <property type="match status" value="1"/>
</dbReference>
<evidence type="ECO:0000259" key="4">
    <source>
        <dbReference type="PROSITE" id="PS50002"/>
    </source>
</evidence>
<evidence type="ECO:0000256" key="2">
    <source>
        <dbReference type="ARBA" id="ARBA00022737"/>
    </source>
</evidence>
<sequence>MIRDWPLEKKKEIPQVKAMKSTKPIVQVSDGVTLREKPCVVKVPASNKLQQLQGTMYRAVFPFSPNNSDELQLLAGDVVTVTQQCEDGWYVGVCWRTHQFGTFPGNYVVPYVTS</sequence>
<evidence type="ECO:0000313" key="5">
    <source>
        <dbReference type="EMBL" id="PIO33170.1"/>
    </source>
</evidence>
<dbReference type="InterPro" id="IPR001452">
    <property type="entry name" value="SH3_domain"/>
</dbReference>
<dbReference type="PROSITE" id="PS50002">
    <property type="entry name" value="SH3"/>
    <property type="match status" value="1"/>
</dbReference>
<name>A0A2G9RZ57_AQUCT</name>
<dbReference type="SMART" id="SM00326">
    <property type="entry name" value="SH3"/>
    <property type="match status" value="1"/>
</dbReference>
<dbReference type="EMBL" id="KV929520">
    <property type="protein sequence ID" value="PIO33170.1"/>
    <property type="molecule type" value="Genomic_DNA"/>
</dbReference>
<keyword evidence="2" id="KW-0677">Repeat</keyword>
<evidence type="ECO:0000256" key="1">
    <source>
        <dbReference type="ARBA" id="ARBA00022443"/>
    </source>
</evidence>
<gene>
    <name evidence="5" type="ORF">AB205_0194960</name>
</gene>
<keyword evidence="6" id="KW-1185">Reference proteome</keyword>
<accession>A0A2G9RZ57</accession>
<dbReference type="PANTHER" id="PTHR14167">
    <property type="entry name" value="SH3 DOMAIN-CONTAINING"/>
    <property type="match status" value="1"/>
</dbReference>
<dbReference type="AlphaFoldDB" id="A0A2G9RZ57"/>
<dbReference type="InterPro" id="IPR036028">
    <property type="entry name" value="SH3-like_dom_sf"/>
</dbReference>
<protein>
    <recommendedName>
        <fullName evidence="4">SH3 domain-containing protein</fullName>
    </recommendedName>
</protein>